<name>A0ABW0RCB0_9BACL</name>
<dbReference type="PANTHER" id="PTHR34848:SF1">
    <property type="entry name" value="BIFUNCTIONAL ADENOSYLCOBALAMIN BIOSYNTHESIS PROTEIN COBU"/>
    <property type="match status" value="1"/>
</dbReference>
<evidence type="ECO:0000256" key="3">
    <source>
        <dbReference type="ARBA" id="ARBA00001522"/>
    </source>
</evidence>
<reference evidence="19" key="1">
    <citation type="journal article" date="2019" name="Int. J. Syst. Evol. Microbiol.">
        <title>The Global Catalogue of Microorganisms (GCM) 10K type strain sequencing project: providing services to taxonomists for standard genome sequencing and annotation.</title>
        <authorList>
            <consortium name="The Broad Institute Genomics Platform"/>
            <consortium name="The Broad Institute Genome Sequencing Center for Infectious Disease"/>
            <person name="Wu L."/>
            <person name="Ma J."/>
        </authorList>
    </citation>
    <scope>NUCLEOTIDE SEQUENCE [LARGE SCALE GENOMIC DNA]</scope>
    <source>
        <strain evidence="19">CCUG 56331</strain>
    </source>
</reference>
<dbReference type="EMBL" id="JBHSNQ010000055">
    <property type="protein sequence ID" value="MFC5541463.1"/>
    <property type="molecule type" value="Genomic_DNA"/>
</dbReference>
<evidence type="ECO:0000256" key="1">
    <source>
        <dbReference type="ARBA" id="ARBA00000312"/>
    </source>
</evidence>
<comment type="pathway">
    <text evidence="6">Cofactor biosynthesis; adenosylcobalamin biosynthesis; adenosylcobalamin from cob(II)yrinate a,c-diamide: step 5/7.</text>
</comment>
<evidence type="ECO:0000256" key="12">
    <source>
        <dbReference type="ARBA" id="ARBA00022741"/>
    </source>
</evidence>
<evidence type="ECO:0000256" key="6">
    <source>
        <dbReference type="ARBA" id="ARBA00005159"/>
    </source>
</evidence>
<dbReference type="InterPro" id="IPR027417">
    <property type="entry name" value="P-loop_NTPase"/>
</dbReference>
<keyword evidence="15" id="KW-0342">GTP-binding</keyword>
<evidence type="ECO:0000256" key="10">
    <source>
        <dbReference type="ARBA" id="ARBA00022573"/>
    </source>
</evidence>
<evidence type="ECO:0000256" key="7">
    <source>
        <dbReference type="ARBA" id="ARBA00007490"/>
    </source>
</evidence>
<evidence type="ECO:0000256" key="11">
    <source>
        <dbReference type="ARBA" id="ARBA00022679"/>
    </source>
</evidence>
<keyword evidence="10" id="KW-0169">Cobalamin biosynthesis</keyword>
<evidence type="ECO:0000256" key="17">
    <source>
        <dbReference type="ARBA" id="ARBA00030571"/>
    </source>
</evidence>
<evidence type="ECO:0000313" key="19">
    <source>
        <dbReference type="Proteomes" id="UP001595978"/>
    </source>
</evidence>
<dbReference type="GO" id="GO:0016301">
    <property type="term" value="F:kinase activity"/>
    <property type="evidence" value="ECO:0007669"/>
    <property type="project" value="UniProtKB-KW"/>
</dbReference>
<sequence>MGKIIFITGGVRSGKSAFAEHYAKTLFGRHQKGLFYIASGVPFDEEMKKRIRRHQNDRERSQLPWVTMEVADDLPQATFGADDIVLWDCITTWLNNVLYKTEQSENRYVKIQQSIERFQQTVGRWKQDGAIVLLVSNEVLDEASSIYEEVNLYRELIGKLHQWIVAICDEAYELDYGINVRRK</sequence>
<comment type="catalytic activity">
    <reaction evidence="2">
        <text>adenosylcob(III)inamide phosphate + GTP + H(+) = adenosylcob(III)inamide-GDP + diphosphate</text>
        <dbReference type="Rhea" id="RHEA:22712"/>
        <dbReference type="ChEBI" id="CHEBI:15378"/>
        <dbReference type="ChEBI" id="CHEBI:33019"/>
        <dbReference type="ChEBI" id="CHEBI:37565"/>
        <dbReference type="ChEBI" id="CHEBI:58502"/>
        <dbReference type="ChEBI" id="CHEBI:60487"/>
        <dbReference type="EC" id="2.7.7.62"/>
    </reaction>
</comment>
<dbReference type="CDD" id="cd00544">
    <property type="entry name" value="CobU"/>
    <property type="match status" value="1"/>
</dbReference>
<dbReference type="PIRSF" id="PIRSF006135">
    <property type="entry name" value="CobU"/>
    <property type="match status" value="1"/>
</dbReference>
<comment type="similarity">
    <text evidence="7">Belongs to the CobU/CobP family.</text>
</comment>
<dbReference type="Gene3D" id="3.40.50.300">
    <property type="entry name" value="P-loop containing nucleotide triphosphate hydrolases"/>
    <property type="match status" value="1"/>
</dbReference>
<dbReference type="EC" id="2.7.7.62" evidence="9"/>
<dbReference type="EC" id="2.7.1.156" evidence="8"/>
<keyword evidence="11" id="KW-0808">Transferase</keyword>
<keyword evidence="13 18" id="KW-0418">Kinase</keyword>
<dbReference type="InterPro" id="IPR003203">
    <property type="entry name" value="CobU/CobP"/>
</dbReference>
<dbReference type="Proteomes" id="UP001595978">
    <property type="component" value="Unassembled WGS sequence"/>
</dbReference>
<evidence type="ECO:0000256" key="14">
    <source>
        <dbReference type="ARBA" id="ARBA00022840"/>
    </source>
</evidence>
<evidence type="ECO:0000256" key="2">
    <source>
        <dbReference type="ARBA" id="ARBA00000711"/>
    </source>
</evidence>
<comment type="caution">
    <text evidence="18">The sequence shown here is derived from an EMBL/GenBank/DDBJ whole genome shotgun (WGS) entry which is preliminary data.</text>
</comment>
<protein>
    <recommendedName>
        <fullName evidence="16">Adenosylcobinamide kinase</fullName>
        <ecNumber evidence="8">2.7.1.156</ecNumber>
        <ecNumber evidence="9">2.7.7.62</ecNumber>
    </recommendedName>
    <alternativeName>
        <fullName evidence="17">Adenosylcobinamide-phosphate guanylyltransferase</fullName>
    </alternativeName>
</protein>
<evidence type="ECO:0000256" key="5">
    <source>
        <dbReference type="ARBA" id="ARBA00004692"/>
    </source>
</evidence>
<comment type="catalytic activity">
    <reaction evidence="3">
        <text>adenosylcob(III)inamide + GTP = adenosylcob(III)inamide phosphate + GDP + H(+)</text>
        <dbReference type="Rhea" id="RHEA:15765"/>
        <dbReference type="ChEBI" id="CHEBI:2480"/>
        <dbReference type="ChEBI" id="CHEBI:15378"/>
        <dbReference type="ChEBI" id="CHEBI:37565"/>
        <dbReference type="ChEBI" id="CHEBI:58189"/>
        <dbReference type="ChEBI" id="CHEBI:58502"/>
        <dbReference type="EC" id="2.7.1.156"/>
    </reaction>
</comment>
<organism evidence="18 19">
    <name type="scientific">Ureibacillus suwonensis</name>
    <dbReference type="NCBI Taxonomy" id="313007"/>
    <lineage>
        <taxon>Bacteria</taxon>
        <taxon>Bacillati</taxon>
        <taxon>Bacillota</taxon>
        <taxon>Bacilli</taxon>
        <taxon>Bacillales</taxon>
        <taxon>Caryophanaceae</taxon>
        <taxon>Ureibacillus</taxon>
    </lineage>
</organism>
<evidence type="ECO:0000256" key="4">
    <source>
        <dbReference type="ARBA" id="ARBA00003889"/>
    </source>
</evidence>
<dbReference type="SUPFAM" id="SSF52540">
    <property type="entry name" value="P-loop containing nucleoside triphosphate hydrolases"/>
    <property type="match status" value="1"/>
</dbReference>
<evidence type="ECO:0000256" key="13">
    <source>
        <dbReference type="ARBA" id="ARBA00022777"/>
    </source>
</evidence>
<comment type="pathway">
    <text evidence="5">Cofactor biosynthesis; adenosylcobalamin biosynthesis; adenosylcobalamin from cob(II)yrinate a,c-diamide: step 6/7.</text>
</comment>
<evidence type="ECO:0000256" key="15">
    <source>
        <dbReference type="ARBA" id="ARBA00023134"/>
    </source>
</evidence>
<gene>
    <name evidence="18" type="ORF">ACFPOH_06680</name>
</gene>
<keyword evidence="19" id="KW-1185">Reference proteome</keyword>
<comment type="catalytic activity">
    <reaction evidence="1">
        <text>adenosylcob(III)inamide + ATP = adenosylcob(III)inamide phosphate + ADP + H(+)</text>
        <dbReference type="Rhea" id="RHEA:15769"/>
        <dbReference type="ChEBI" id="CHEBI:2480"/>
        <dbReference type="ChEBI" id="CHEBI:15378"/>
        <dbReference type="ChEBI" id="CHEBI:30616"/>
        <dbReference type="ChEBI" id="CHEBI:58502"/>
        <dbReference type="ChEBI" id="CHEBI:456216"/>
        <dbReference type="EC" id="2.7.1.156"/>
    </reaction>
</comment>
<evidence type="ECO:0000256" key="8">
    <source>
        <dbReference type="ARBA" id="ARBA00012016"/>
    </source>
</evidence>
<keyword evidence="18" id="KW-0548">Nucleotidyltransferase</keyword>
<evidence type="ECO:0000256" key="9">
    <source>
        <dbReference type="ARBA" id="ARBA00012523"/>
    </source>
</evidence>
<dbReference type="PANTHER" id="PTHR34848">
    <property type="match status" value="1"/>
</dbReference>
<dbReference type="Pfam" id="PF02283">
    <property type="entry name" value="CobU"/>
    <property type="match status" value="1"/>
</dbReference>
<proteinExistence type="inferred from homology"/>
<evidence type="ECO:0000313" key="18">
    <source>
        <dbReference type="EMBL" id="MFC5541463.1"/>
    </source>
</evidence>
<comment type="function">
    <text evidence="4">Catalyzes ATP-dependent phosphorylation of adenosylcobinamide and addition of GMP to adenosylcobinamide phosphate.</text>
</comment>
<dbReference type="GO" id="GO:0016779">
    <property type="term" value="F:nucleotidyltransferase activity"/>
    <property type="evidence" value="ECO:0007669"/>
    <property type="project" value="UniProtKB-KW"/>
</dbReference>
<accession>A0ABW0RCB0</accession>
<keyword evidence="12" id="KW-0547">Nucleotide-binding</keyword>
<keyword evidence="14" id="KW-0067">ATP-binding</keyword>
<evidence type="ECO:0000256" key="16">
    <source>
        <dbReference type="ARBA" id="ARBA00029570"/>
    </source>
</evidence>